<evidence type="ECO:0000313" key="2">
    <source>
        <dbReference type="EMBL" id="PQL25584.1"/>
    </source>
</evidence>
<sequence length="46" mass="5441">FLLPYSNGYTEGTNNKIKVLKRISYGLRHFGRFRVRILLLSNHNHP</sequence>
<dbReference type="AlphaFoldDB" id="A0A2S7ZQX8"/>
<dbReference type="Proteomes" id="UP000238877">
    <property type="component" value="Unassembled WGS sequence"/>
</dbReference>
<evidence type="ECO:0000259" key="1">
    <source>
        <dbReference type="Pfam" id="PF01610"/>
    </source>
</evidence>
<dbReference type="InterPro" id="IPR002560">
    <property type="entry name" value="Transposase_DDE"/>
</dbReference>
<reference evidence="2 3" key="1">
    <citation type="submission" date="2018-01" db="EMBL/GenBank/DDBJ databases">
        <title>Draft genome sequences of clinical isolates and type strains of oral Veillonella including Veillonella infantum sp., nov.</title>
        <authorList>
            <person name="Mashima I."/>
            <person name="Liao Y.-C."/>
            <person name="Sabharwal A."/>
            <person name="Haase E.M."/>
            <person name="Nakazawa F."/>
            <person name="Scannapieco F.A."/>
        </authorList>
    </citation>
    <scope>NUCLEOTIDE SEQUENCE [LARGE SCALE GENOMIC DNA]</scope>
    <source>
        <strain evidence="2 3">Y6</strain>
    </source>
</reference>
<feature type="non-terminal residue" evidence="2">
    <location>
        <position position="1"/>
    </location>
</feature>
<dbReference type="Pfam" id="PF01610">
    <property type="entry name" value="DDE_Tnp_ISL3"/>
    <property type="match status" value="1"/>
</dbReference>
<gene>
    <name evidence="2" type="ORF">VTHSUH11_02315</name>
</gene>
<evidence type="ECO:0000313" key="3">
    <source>
        <dbReference type="Proteomes" id="UP000238877"/>
    </source>
</evidence>
<name>A0A2S7ZQX8_9FIRM</name>
<dbReference type="EMBL" id="PPDF01000007">
    <property type="protein sequence ID" value="PQL25584.1"/>
    <property type="molecule type" value="Genomic_DNA"/>
</dbReference>
<protein>
    <submittedName>
        <fullName evidence="2">ISL3 family transposase</fullName>
    </submittedName>
</protein>
<accession>A0A2S7ZQX8</accession>
<organism evidence="2 3">
    <name type="scientific">Veillonella tobetsuensis</name>
    <dbReference type="NCBI Taxonomy" id="1110546"/>
    <lineage>
        <taxon>Bacteria</taxon>
        <taxon>Bacillati</taxon>
        <taxon>Bacillota</taxon>
        <taxon>Negativicutes</taxon>
        <taxon>Veillonellales</taxon>
        <taxon>Veillonellaceae</taxon>
        <taxon>Veillonella</taxon>
    </lineage>
</organism>
<dbReference type="RefSeq" id="WP_146104608.1">
    <property type="nucleotide sequence ID" value="NZ_PPDF01000007.1"/>
</dbReference>
<feature type="domain" description="Transposase IS204/IS1001/IS1096/IS1165 DDE" evidence="1">
    <location>
        <begin position="4"/>
        <end position="37"/>
    </location>
</feature>
<proteinExistence type="predicted"/>
<comment type="caution">
    <text evidence="2">The sequence shown here is derived from an EMBL/GenBank/DDBJ whole genome shotgun (WGS) entry which is preliminary data.</text>
</comment>